<dbReference type="GO" id="GO:0016787">
    <property type="term" value="F:hydrolase activity"/>
    <property type="evidence" value="ECO:0007669"/>
    <property type="project" value="UniProtKB-KW"/>
</dbReference>
<dbReference type="EMBL" id="JAUSUG010000019">
    <property type="protein sequence ID" value="MDQ0256775.1"/>
    <property type="molecule type" value="Genomic_DNA"/>
</dbReference>
<evidence type="ECO:0000313" key="5">
    <source>
        <dbReference type="EMBL" id="MDQ0256775.1"/>
    </source>
</evidence>
<evidence type="ECO:0000313" key="6">
    <source>
        <dbReference type="Proteomes" id="UP001230005"/>
    </source>
</evidence>
<proteinExistence type="predicted"/>
<evidence type="ECO:0000256" key="3">
    <source>
        <dbReference type="ARBA" id="ARBA00022801"/>
    </source>
</evidence>
<dbReference type="SFLD" id="SFLDS00003">
    <property type="entry name" value="Haloacid_Dehalogenase"/>
    <property type="match status" value="1"/>
</dbReference>
<dbReference type="NCBIfam" id="TIGR01549">
    <property type="entry name" value="HAD-SF-IA-v1"/>
    <property type="match status" value="1"/>
</dbReference>
<dbReference type="SUPFAM" id="SSF56784">
    <property type="entry name" value="HAD-like"/>
    <property type="match status" value="1"/>
</dbReference>
<reference evidence="5 6" key="1">
    <citation type="submission" date="2023-07" db="EMBL/GenBank/DDBJ databases">
        <title>Genomic Encyclopedia of Type Strains, Phase IV (KMG-IV): sequencing the most valuable type-strain genomes for metagenomic binning, comparative biology and taxonomic classification.</title>
        <authorList>
            <person name="Goeker M."/>
        </authorList>
    </citation>
    <scope>NUCLEOTIDE SEQUENCE [LARGE SCALE GENOMIC DNA]</scope>
    <source>
        <strain evidence="5 6">DSM 9768</strain>
    </source>
</reference>
<dbReference type="PANTHER" id="PTHR46470:SF2">
    <property type="entry name" value="GLYCERALDEHYDE 3-PHOSPHATE PHOSPHATASE"/>
    <property type="match status" value="1"/>
</dbReference>
<dbReference type="InterPro" id="IPR023198">
    <property type="entry name" value="PGP-like_dom2"/>
</dbReference>
<dbReference type="RefSeq" id="WP_307329450.1">
    <property type="nucleotide sequence ID" value="NZ_JAUSUG010000019.1"/>
</dbReference>
<evidence type="ECO:0000256" key="4">
    <source>
        <dbReference type="ARBA" id="ARBA00022842"/>
    </source>
</evidence>
<dbReference type="InterPro" id="IPR023214">
    <property type="entry name" value="HAD_sf"/>
</dbReference>
<dbReference type="PRINTS" id="PR00413">
    <property type="entry name" value="HADHALOGNASE"/>
</dbReference>
<name>A0ABU0A0M9_9BACI</name>
<keyword evidence="2" id="KW-0479">Metal-binding</keyword>
<evidence type="ECO:0000256" key="2">
    <source>
        <dbReference type="ARBA" id="ARBA00022723"/>
    </source>
</evidence>
<keyword evidence="4" id="KW-0460">Magnesium</keyword>
<comment type="cofactor">
    <cofactor evidence="1">
        <name>Mg(2+)</name>
        <dbReference type="ChEBI" id="CHEBI:18420"/>
    </cofactor>
</comment>
<protein>
    <submittedName>
        <fullName evidence="5">Hydrolase of the HAD superfamily</fullName>
    </submittedName>
</protein>
<dbReference type="Gene3D" id="1.10.150.240">
    <property type="entry name" value="Putative phosphatase, domain 2"/>
    <property type="match status" value="1"/>
</dbReference>
<dbReference type="PANTHER" id="PTHR46470">
    <property type="entry name" value="N-ACYLNEURAMINATE-9-PHOSPHATASE"/>
    <property type="match status" value="1"/>
</dbReference>
<comment type="caution">
    <text evidence="5">The sequence shown here is derived from an EMBL/GenBank/DDBJ whole genome shotgun (WGS) entry which is preliminary data.</text>
</comment>
<sequence length="235" mass="27790">MDNYKNKRAFFFDLDDTLYDQLLPFKEAVLSSYKCKEGFPFEQIFKKSREYSDVLWTEYKLGKLSLEQLRVERLVRAFTFAGFPLTEGAAREIQEKYEERQHSIELFHGVKPFISELKERKFVIGIITNGPVKHQWRKITNLELKKEIDSQHIFVSDGVGIAKPDPKLFLHVNERLGIHPKDCYYLGDSWANDVVSSSKAGWNAIWYNYRNREPKSTLESYKVIRNYHFKIDTIF</sequence>
<keyword evidence="3 5" id="KW-0378">Hydrolase</keyword>
<gene>
    <name evidence="5" type="ORF">J2S74_004197</name>
</gene>
<accession>A0ABU0A0M9</accession>
<dbReference type="Proteomes" id="UP001230005">
    <property type="component" value="Unassembled WGS sequence"/>
</dbReference>
<dbReference type="InterPro" id="IPR006439">
    <property type="entry name" value="HAD-SF_hydro_IA"/>
</dbReference>
<dbReference type="SFLD" id="SFLDG01129">
    <property type="entry name" value="C1.5:_HAD__Beta-PGM__Phosphata"/>
    <property type="match status" value="1"/>
</dbReference>
<evidence type="ECO:0000256" key="1">
    <source>
        <dbReference type="ARBA" id="ARBA00001946"/>
    </source>
</evidence>
<dbReference type="Gene3D" id="3.40.50.1000">
    <property type="entry name" value="HAD superfamily/HAD-like"/>
    <property type="match status" value="1"/>
</dbReference>
<dbReference type="Pfam" id="PF00702">
    <property type="entry name" value="Hydrolase"/>
    <property type="match status" value="1"/>
</dbReference>
<dbReference type="InterPro" id="IPR051400">
    <property type="entry name" value="HAD-like_hydrolase"/>
</dbReference>
<dbReference type="InterPro" id="IPR036412">
    <property type="entry name" value="HAD-like_sf"/>
</dbReference>
<keyword evidence="6" id="KW-1185">Reference proteome</keyword>
<organism evidence="5 6">
    <name type="scientific">Evansella vedderi</name>
    <dbReference type="NCBI Taxonomy" id="38282"/>
    <lineage>
        <taxon>Bacteria</taxon>
        <taxon>Bacillati</taxon>
        <taxon>Bacillota</taxon>
        <taxon>Bacilli</taxon>
        <taxon>Bacillales</taxon>
        <taxon>Bacillaceae</taxon>
        <taxon>Evansella</taxon>
    </lineage>
</organism>